<dbReference type="OrthoDB" id="9794786at2"/>
<reference evidence="2" key="1">
    <citation type="journal article" date="2019" name="PLoS Negl. Trop. Dis.">
        <title>Revisiting the worldwide diversity of Leptospira species in the environment.</title>
        <authorList>
            <person name="Vincent A.T."/>
            <person name="Schiettekatte O."/>
            <person name="Bourhy P."/>
            <person name="Veyrier F.J."/>
            <person name="Picardeau M."/>
        </authorList>
    </citation>
    <scope>NUCLEOTIDE SEQUENCE [LARGE SCALE GENOMIC DNA]</scope>
    <source>
        <strain evidence="2">201300427</strain>
    </source>
</reference>
<name>A0A4R9M083_9LEPT</name>
<sequence>MAKLEDVEGIGPKYASALRKAGVRSTGDFLKKAANPAGRKEIAKSAGISDKLILEWANHVDLFRIKGVGEEYADLLEEAGVDTVVELAQRKAANLFETLKTVNEKKKLVRQLPSGSKVEDWIAQAKKLPRMLNY</sequence>
<evidence type="ECO:0000259" key="1">
    <source>
        <dbReference type="Pfam" id="PF14229"/>
    </source>
</evidence>
<accession>A0A4R9M083</accession>
<gene>
    <name evidence="2" type="ORF">EHS15_11660</name>
</gene>
<evidence type="ECO:0000313" key="3">
    <source>
        <dbReference type="Proteomes" id="UP000298058"/>
    </source>
</evidence>
<feature type="domain" description="DUF4332" evidence="1">
    <location>
        <begin position="8"/>
        <end position="128"/>
    </location>
</feature>
<dbReference type="EMBL" id="RQHW01000042">
    <property type="protein sequence ID" value="TGN19057.1"/>
    <property type="molecule type" value="Genomic_DNA"/>
</dbReference>
<dbReference type="Gene3D" id="1.10.150.20">
    <property type="entry name" value="5' to 3' exonuclease, C-terminal subdomain"/>
    <property type="match status" value="2"/>
</dbReference>
<dbReference type="InterPro" id="IPR025567">
    <property type="entry name" value="DUF4332"/>
</dbReference>
<dbReference type="Pfam" id="PF14229">
    <property type="entry name" value="DUF4332"/>
    <property type="match status" value="1"/>
</dbReference>
<dbReference type="AlphaFoldDB" id="A0A4R9M083"/>
<dbReference type="RefSeq" id="WP_135760740.1">
    <property type="nucleotide sequence ID" value="NZ_RQHW01000042.1"/>
</dbReference>
<organism evidence="2 3">
    <name type="scientific">Leptospira idonii</name>
    <dbReference type="NCBI Taxonomy" id="1193500"/>
    <lineage>
        <taxon>Bacteria</taxon>
        <taxon>Pseudomonadati</taxon>
        <taxon>Spirochaetota</taxon>
        <taxon>Spirochaetia</taxon>
        <taxon>Leptospirales</taxon>
        <taxon>Leptospiraceae</taxon>
        <taxon>Leptospira</taxon>
    </lineage>
</organism>
<keyword evidence="3" id="KW-1185">Reference proteome</keyword>
<evidence type="ECO:0000313" key="2">
    <source>
        <dbReference type="EMBL" id="TGN19057.1"/>
    </source>
</evidence>
<protein>
    <submittedName>
        <fullName evidence="2">DUF4332 domain-containing protein</fullName>
    </submittedName>
</protein>
<dbReference type="Proteomes" id="UP000298058">
    <property type="component" value="Unassembled WGS sequence"/>
</dbReference>
<proteinExistence type="predicted"/>
<comment type="caution">
    <text evidence="2">The sequence shown here is derived from an EMBL/GenBank/DDBJ whole genome shotgun (WGS) entry which is preliminary data.</text>
</comment>